<dbReference type="EMBL" id="BNJF01000011">
    <property type="protein sequence ID" value="GHO51343.1"/>
    <property type="molecule type" value="Genomic_DNA"/>
</dbReference>
<dbReference type="AlphaFoldDB" id="A0A8J3MZ07"/>
<dbReference type="Proteomes" id="UP000612362">
    <property type="component" value="Unassembled WGS sequence"/>
</dbReference>
<dbReference type="RefSeq" id="WP_220200260.1">
    <property type="nucleotide sequence ID" value="NZ_BNJF01000011.1"/>
</dbReference>
<evidence type="ECO:0000313" key="3">
    <source>
        <dbReference type="Proteomes" id="UP000612362"/>
    </source>
</evidence>
<reference evidence="2" key="1">
    <citation type="submission" date="2020-10" db="EMBL/GenBank/DDBJ databases">
        <title>Taxonomic study of unclassified bacteria belonging to the class Ktedonobacteria.</title>
        <authorList>
            <person name="Yabe S."/>
            <person name="Wang C.M."/>
            <person name="Zheng Y."/>
            <person name="Sakai Y."/>
            <person name="Cavaletti L."/>
            <person name="Monciardini P."/>
            <person name="Donadio S."/>
        </authorList>
    </citation>
    <scope>NUCLEOTIDE SEQUENCE</scope>
    <source>
        <strain evidence="2">SOSP1-1</strain>
    </source>
</reference>
<keyword evidence="1" id="KW-0812">Transmembrane</keyword>
<proteinExistence type="predicted"/>
<keyword evidence="1" id="KW-1133">Transmembrane helix</keyword>
<accession>A0A8J3MZ07</accession>
<gene>
    <name evidence="2" type="ORF">KSX_95060</name>
</gene>
<keyword evidence="3" id="KW-1185">Reference proteome</keyword>
<comment type="caution">
    <text evidence="2">The sequence shown here is derived from an EMBL/GenBank/DDBJ whole genome shotgun (WGS) entry which is preliminary data.</text>
</comment>
<organism evidence="2 3">
    <name type="scientific">Ktedonospora formicarum</name>
    <dbReference type="NCBI Taxonomy" id="2778364"/>
    <lineage>
        <taxon>Bacteria</taxon>
        <taxon>Bacillati</taxon>
        <taxon>Chloroflexota</taxon>
        <taxon>Ktedonobacteria</taxon>
        <taxon>Ktedonobacterales</taxon>
        <taxon>Ktedonobacteraceae</taxon>
        <taxon>Ktedonospora</taxon>
    </lineage>
</organism>
<protein>
    <submittedName>
        <fullName evidence="2">Uncharacterized protein</fullName>
    </submittedName>
</protein>
<feature type="transmembrane region" description="Helical" evidence="1">
    <location>
        <begin position="81"/>
        <end position="107"/>
    </location>
</feature>
<evidence type="ECO:0000256" key="1">
    <source>
        <dbReference type="SAM" id="Phobius"/>
    </source>
</evidence>
<sequence>MILLLQAVTPVFSDIASILQHLDKAPPIYNGTNQNAFQQILGFASNIELLIRTLGITIFLIGIAVAGIMRMVSFGSDRRVALSNMALTAAIVGLVIMLMGGSLSSILKTAFPTPTPK</sequence>
<feature type="transmembrane region" description="Helical" evidence="1">
    <location>
        <begin position="49"/>
        <end position="69"/>
    </location>
</feature>
<keyword evidence="1" id="KW-0472">Membrane</keyword>
<name>A0A8J3MZ07_9CHLR</name>
<evidence type="ECO:0000313" key="2">
    <source>
        <dbReference type="EMBL" id="GHO51343.1"/>
    </source>
</evidence>